<gene>
    <name evidence="2" type="ORF">GCM10022389_16610</name>
</gene>
<keyword evidence="1" id="KW-0812">Transmembrane</keyword>
<evidence type="ECO:0000256" key="1">
    <source>
        <dbReference type="SAM" id="Phobius"/>
    </source>
</evidence>
<name>A0ABP7VQ05_9FLAO</name>
<comment type="caution">
    <text evidence="2">The sequence shown here is derived from an EMBL/GenBank/DDBJ whole genome shotgun (WGS) entry which is preliminary data.</text>
</comment>
<keyword evidence="3" id="KW-1185">Reference proteome</keyword>
<proteinExistence type="predicted"/>
<feature type="transmembrane region" description="Helical" evidence="1">
    <location>
        <begin position="182"/>
        <end position="205"/>
    </location>
</feature>
<dbReference type="EMBL" id="BAABCT010000004">
    <property type="protein sequence ID" value="GAA4072019.1"/>
    <property type="molecule type" value="Genomic_DNA"/>
</dbReference>
<organism evidence="2 3">
    <name type="scientific">Flavobacterium cheonanense</name>
    <dbReference type="NCBI Taxonomy" id="706183"/>
    <lineage>
        <taxon>Bacteria</taxon>
        <taxon>Pseudomonadati</taxon>
        <taxon>Bacteroidota</taxon>
        <taxon>Flavobacteriia</taxon>
        <taxon>Flavobacteriales</taxon>
        <taxon>Flavobacteriaceae</taxon>
        <taxon>Flavobacterium</taxon>
    </lineage>
</organism>
<keyword evidence="1" id="KW-0472">Membrane</keyword>
<sequence length="215" mass="24933">MKIRFFVFIILFGISNCFACKCYEYTLDENIKIGLKKADIIFYGELIKLDTINNSYSFRIFELFKGNYKSKTITSHSESNCDFYFNEKGLCIVYGNFNKDKTLINVSACSPSQSQNFGPGFPPIPFEFDSKGKIISKNKTELNLFNLENKNKSLQSFIYQLEKLRQYKQNQNTISENNKSDFYQKILIVSLIVNAILFLGFIITIQKKKYSSLKS</sequence>
<keyword evidence="1" id="KW-1133">Transmembrane helix</keyword>
<reference evidence="3" key="1">
    <citation type="journal article" date="2019" name="Int. J. Syst. Evol. Microbiol.">
        <title>The Global Catalogue of Microorganisms (GCM) 10K type strain sequencing project: providing services to taxonomists for standard genome sequencing and annotation.</title>
        <authorList>
            <consortium name="The Broad Institute Genomics Platform"/>
            <consortium name="The Broad Institute Genome Sequencing Center for Infectious Disease"/>
            <person name="Wu L."/>
            <person name="Ma J."/>
        </authorList>
    </citation>
    <scope>NUCLEOTIDE SEQUENCE [LARGE SCALE GENOMIC DNA]</scope>
    <source>
        <strain evidence="3">JCM 17069</strain>
    </source>
</reference>
<evidence type="ECO:0000313" key="3">
    <source>
        <dbReference type="Proteomes" id="UP001500367"/>
    </source>
</evidence>
<protein>
    <recommendedName>
        <fullName evidence="4">Lipoprotein</fullName>
    </recommendedName>
</protein>
<accession>A0ABP7VQ05</accession>
<dbReference type="Proteomes" id="UP001500367">
    <property type="component" value="Unassembled WGS sequence"/>
</dbReference>
<dbReference type="RefSeq" id="WP_344816259.1">
    <property type="nucleotide sequence ID" value="NZ_BAABCT010000004.1"/>
</dbReference>
<evidence type="ECO:0000313" key="2">
    <source>
        <dbReference type="EMBL" id="GAA4072019.1"/>
    </source>
</evidence>
<dbReference type="InterPro" id="IPR008993">
    <property type="entry name" value="TIMP-like_OB-fold"/>
</dbReference>
<dbReference type="SUPFAM" id="SSF50242">
    <property type="entry name" value="TIMP-like"/>
    <property type="match status" value="1"/>
</dbReference>
<evidence type="ECO:0008006" key="4">
    <source>
        <dbReference type="Google" id="ProtNLM"/>
    </source>
</evidence>